<dbReference type="Pfam" id="PF07859">
    <property type="entry name" value="Abhydrolase_3"/>
    <property type="match status" value="1"/>
</dbReference>
<feature type="domain" description="Alpha/beta hydrolase fold-3" evidence="2">
    <location>
        <begin position="101"/>
        <end position="307"/>
    </location>
</feature>
<proteinExistence type="predicted"/>
<dbReference type="PANTHER" id="PTHR48081:SF8">
    <property type="entry name" value="ALPHA_BETA HYDROLASE FOLD-3 DOMAIN-CONTAINING PROTEIN-RELATED"/>
    <property type="match status" value="1"/>
</dbReference>
<dbReference type="InterPro" id="IPR029058">
    <property type="entry name" value="AB_hydrolase_fold"/>
</dbReference>
<dbReference type="AlphaFoldDB" id="A0A543DW73"/>
<accession>A0A543DW73</accession>
<protein>
    <submittedName>
        <fullName evidence="3">Acetyl esterase</fullName>
    </submittedName>
</protein>
<keyword evidence="1" id="KW-0378">Hydrolase</keyword>
<organism evidence="3 4">
    <name type="scientific">Pseudonocardia kunmingensis</name>
    <dbReference type="NCBI Taxonomy" id="630975"/>
    <lineage>
        <taxon>Bacteria</taxon>
        <taxon>Bacillati</taxon>
        <taxon>Actinomycetota</taxon>
        <taxon>Actinomycetes</taxon>
        <taxon>Pseudonocardiales</taxon>
        <taxon>Pseudonocardiaceae</taxon>
        <taxon>Pseudonocardia</taxon>
    </lineage>
</organism>
<dbReference type="EMBL" id="VFPA01000001">
    <property type="protein sequence ID" value="TQM13565.1"/>
    <property type="molecule type" value="Genomic_DNA"/>
</dbReference>
<dbReference type="SUPFAM" id="SSF53474">
    <property type="entry name" value="alpha/beta-Hydrolases"/>
    <property type="match status" value="1"/>
</dbReference>
<dbReference type="GO" id="GO:0016787">
    <property type="term" value="F:hydrolase activity"/>
    <property type="evidence" value="ECO:0007669"/>
    <property type="project" value="UniProtKB-KW"/>
</dbReference>
<sequence length="347" mass="37070">MTMTKLPGTERAPLGIRLLQGLRRDLDWSTMTAEELAARSAAENRTVASRPARVIIGFPDRGAVIRWREVALPGRRLRVRVHRPSPGRRGRGADRTHLPLVLHVHGGGFVGTAVQSDWVNSHLAARLPAVVVSVEHRLLAPGTPMSAAADDGWDVLRHVLENAAAWGVDPARTAVFGESAGGLIAALAALRASASGLALAAQVLVNPCVDLTPAMFDHASIMQHAHSPTLTVARLEVFRRLAVPRGTDPRAVSPLHADDLGGLAPALVVVPTLDPVADHGRRYAERLRAAGTPARTAEHPGATHAFLSTPGVVRQARAARDQIAGFLRDRLVDARPGRDEIDQDGKR</sequence>
<comment type="caution">
    <text evidence="3">The sequence shown here is derived from an EMBL/GenBank/DDBJ whole genome shotgun (WGS) entry which is preliminary data.</text>
</comment>
<evidence type="ECO:0000313" key="4">
    <source>
        <dbReference type="Proteomes" id="UP000315677"/>
    </source>
</evidence>
<name>A0A543DW73_9PSEU</name>
<gene>
    <name evidence="3" type="ORF">FB558_0316</name>
</gene>
<evidence type="ECO:0000256" key="1">
    <source>
        <dbReference type="ARBA" id="ARBA00022801"/>
    </source>
</evidence>
<reference evidence="3 4" key="1">
    <citation type="submission" date="2019-06" db="EMBL/GenBank/DDBJ databases">
        <title>Sequencing the genomes of 1000 actinobacteria strains.</title>
        <authorList>
            <person name="Klenk H.-P."/>
        </authorList>
    </citation>
    <scope>NUCLEOTIDE SEQUENCE [LARGE SCALE GENOMIC DNA]</scope>
    <source>
        <strain evidence="3 4">DSM 45301</strain>
    </source>
</reference>
<dbReference type="InterPro" id="IPR013094">
    <property type="entry name" value="AB_hydrolase_3"/>
</dbReference>
<keyword evidence="4" id="KW-1185">Reference proteome</keyword>
<dbReference type="Gene3D" id="3.40.50.1820">
    <property type="entry name" value="alpha/beta hydrolase"/>
    <property type="match status" value="1"/>
</dbReference>
<dbReference type="InterPro" id="IPR050300">
    <property type="entry name" value="GDXG_lipolytic_enzyme"/>
</dbReference>
<dbReference type="Proteomes" id="UP000315677">
    <property type="component" value="Unassembled WGS sequence"/>
</dbReference>
<dbReference type="PANTHER" id="PTHR48081">
    <property type="entry name" value="AB HYDROLASE SUPERFAMILY PROTEIN C4A8.06C"/>
    <property type="match status" value="1"/>
</dbReference>
<evidence type="ECO:0000259" key="2">
    <source>
        <dbReference type="Pfam" id="PF07859"/>
    </source>
</evidence>
<evidence type="ECO:0000313" key="3">
    <source>
        <dbReference type="EMBL" id="TQM13565.1"/>
    </source>
</evidence>